<organism evidence="6">
    <name type="scientific">hydrothermal vent metagenome</name>
    <dbReference type="NCBI Taxonomy" id="652676"/>
    <lineage>
        <taxon>unclassified sequences</taxon>
        <taxon>metagenomes</taxon>
        <taxon>ecological metagenomes</taxon>
    </lineage>
</organism>
<evidence type="ECO:0000256" key="2">
    <source>
        <dbReference type="ARBA" id="ARBA00023125"/>
    </source>
</evidence>
<keyword evidence="4" id="KW-0812">Transmembrane</keyword>
<feature type="domain" description="HTH araC/xylS-type" evidence="5">
    <location>
        <begin position="221"/>
        <end position="323"/>
    </location>
</feature>
<keyword evidence="3" id="KW-0804">Transcription</keyword>
<dbReference type="AlphaFoldDB" id="A0A160U055"/>
<keyword evidence="4" id="KW-0472">Membrane</keyword>
<feature type="transmembrane region" description="Helical" evidence="4">
    <location>
        <begin position="147"/>
        <end position="165"/>
    </location>
</feature>
<keyword evidence="1" id="KW-0805">Transcription regulation</keyword>
<evidence type="ECO:0000259" key="5">
    <source>
        <dbReference type="PROSITE" id="PS01124"/>
    </source>
</evidence>
<gene>
    <name evidence="6" type="ORF">MGWOODY_Hyp559</name>
</gene>
<feature type="transmembrane region" description="Helical" evidence="4">
    <location>
        <begin position="48"/>
        <end position="72"/>
    </location>
</feature>
<feature type="transmembrane region" description="Helical" evidence="4">
    <location>
        <begin position="84"/>
        <end position="103"/>
    </location>
</feature>
<dbReference type="PRINTS" id="PR00032">
    <property type="entry name" value="HTHARAC"/>
</dbReference>
<feature type="transmembrane region" description="Helical" evidence="4">
    <location>
        <begin position="177"/>
        <end position="195"/>
    </location>
</feature>
<dbReference type="GO" id="GO:0003700">
    <property type="term" value="F:DNA-binding transcription factor activity"/>
    <property type="evidence" value="ECO:0007669"/>
    <property type="project" value="InterPro"/>
</dbReference>
<reference evidence="6" key="1">
    <citation type="submission" date="2015-10" db="EMBL/GenBank/DDBJ databases">
        <authorList>
            <person name="Gilbert D.G."/>
        </authorList>
    </citation>
    <scope>NUCLEOTIDE SEQUENCE</scope>
</reference>
<evidence type="ECO:0000256" key="3">
    <source>
        <dbReference type="ARBA" id="ARBA00023163"/>
    </source>
</evidence>
<dbReference type="InterPro" id="IPR020449">
    <property type="entry name" value="Tscrpt_reg_AraC-type_HTH"/>
</dbReference>
<dbReference type="PANTHER" id="PTHR43280">
    <property type="entry name" value="ARAC-FAMILY TRANSCRIPTIONAL REGULATOR"/>
    <property type="match status" value="1"/>
</dbReference>
<dbReference type="PANTHER" id="PTHR43280:SF29">
    <property type="entry name" value="ARAC-FAMILY TRANSCRIPTIONAL REGULATOR"/>
    <property type="match status" value="1"/>
</dbReference>
<dbReference type="InterPro" id="IPR009057">
    <property type="entry name" value="Homeodomain-like_sf"/>
</dbReference>
<name>A0A160U055_9ZZZZ</name>
<dbReference type="PROSITE" id="PS00041">
    <property type="entry name" value="HTH_ARAC_FAMILY_1"/>
    <property type="match status" value="1"/>
</dbReference>
<keyword evidence="4" id="KW-1133">Transmembrane helix</keyword>
<evidence type="ECO:0000256" key="4">
    <source>
        <dbReference type="SAM" id="Phobius"/>
    </source>
</evidence>
<evidence type="ECO:0000256" key="1">
    <source>
        <dbReference type="ARBA" id="ARBA00023015"/>
    </source>
</evidence>
<feature type="transmembrane region" description="Helical" evidence="4">
    <location>
        <begin position="20"/>
        <end position="42"/>
    </location>
</feature>
<feature type="transmembrane region" description="Helical" evidence="4">
    <location>
        <begin position="115"/>
        <end position="135"/>
    </location>
</feature>
<dbReference type="SMART" id="SM00342">
    <property type="entry name" value="HTH_ARAC"/>
    <property type="match status" value="1"/>
</dbReference>
<keyword evidence="2" id="KW-0238">DNA-binding</keyword>
<sequence>MKIAQIRIENDGMFRHGLPFGPVAPLTLYWAAFALSVCAFIAEYFVGGIVPQLGVVLVLIGFVPCGMAWLLSRELFRQETERKAWPLVVVVTLYLTCLISYVVPEGHAGRLVGMVASMKGLIGSAMLLMTFVEAIDGLKASSAERRFRLCFAGGYAAIVFVSLMNDQRGLDVWQEEFRIVAAMLALVGASAAVLYRRQNPLAQTKRPKSAAGHPALALRLERLIETDHVFLEPQIKVADVAERLREPEYKISQCIVSDLGFANFNQMINSYRIAEAKRRLARPDLEGQPILSIAMDCGFGSLGPFNRSFKAMTGLTPSAYRRQAAMQ</sequence>
<dbReference type="GO" id="GO:0043565">
    <property type="term" value="F:sequence-specific DNA binding"/>
    <property type="evidence" value="ECO:0007669"/>
    <property type="project" value="InterPro"/>
</dbReference>
<dbReference type="PROSITE" id="PS01124">
    <property type="entry name" value="HTH_ARAC_FAMILY_2"/>
    <property type="match status" value="1"/>
</dbReference>
<dbReference type="EMBL" id="CZQD01000042">
    <property type="protein sequence ID" value="CUS57450.1"/>
    <property type="molecule type" value="Genomic_DNA"/>
</dbReference>
<dbReference type="InterPro" id="IPR018060">
    <property type="entry name" value="HTH_AraC"/>
</dbReference>
<protein>
    <submittedName>
        <fullName evidence="6">Transcriptional regulator, AraC family</fullName>
    </submittedName>
</protein>
<dbReference type="Pfam" id="PF12833">
    <property type="entry name" value="HTH_18"/>
    <property type="match status" value="1"/>
</dbReference>
<accession>A0A160U055</accession>
<dbReference type="InterPro" id="IPR018062">
    <property type="entry name" value="HTH_AraC-typ_CS"/>
</dbReference>
<dbReference type="Gene3D" id="1.10.10.60">
    <property type="entry name" value="Homeodomain-like"/>
    <property type="match status" value="1"/>
</dbReference>
<evidence type="ECO:0000313" key="6">
    <source>
        <dbReference type="EMBL" id="CUS57450.1"/>
    </source>
</evidence>
<proteinExistence type="predicted"/>
<dbReference type="SUPFAM" id="SSF46689">
    <property type="entry name" value="Homeodomain-like"/>
    <property type="match status" value="1"/>
</dbReference>